<feature type="transmembrane region" description="Helical" evidence="5">
    <location>
        <begin position="150"/>
        <end position="177"/>
    </location>
</feature>
<dbReference type="GO" id="GO:0140359">
    <property type="term" value="F:ABC-type transporter activity"/>
    <property type="evidence" value="ECO:0007669"/>
    <property type="project" value="InterPro"/>
</dbReference>
<keyword evidence="5" id="KW-1003">Cell membrane</keyword>
<evidence type="ECO:0000256" key="4">
    <source>
        <dbReference type="ARBA" id="ARBA00023136"/>
    </source>
</evidence>
<evidence type="ECO:0000256" key="2">
    <source>
        <dbReference type="ARBA" id="ARBA00022692"/>
    </source>
</evidence>
<comment type="caution">
    <text evidence="7">The sequence shown here is derived from an EMBL/GenBank/DDBJ whole genome shotgun (WGS) entry which is preliminary data.</text>
</comment>
<dbReference type="PROSITE" id="PS51012">
    <property type="entry name" value="ABC_TM2"/>
    <property type="match status" value="1"/>
</dbReference>
<keyword evidence="4 5" id="KW-0472">Membrane</keyword>
<organism evidence="7 8">
    <name type="scientific">candidate division WOR-3 bacterium</name>
    <dbReference type="NCBI Taxonomy" id="2052148"/>
    <lineage>
        <taxon>Bacteria</taxon>
        <taxon>Bacteria division WOR-3</taxon>
    </lineage>
</organism>
<dbReference type="EMBL" id="QNBE01000019">
    <property type="protein sequence ID" value="RKX71053.1"/>
    <property type="molecule type" value="Genomic_DNA"/>
</dbReference>
<evidence type="ECO:0000313" key="8">
    <source>
        <dbReference type="Proteomes" id="UP000268469"/>
    </source>
</evidence>
<reference evidence="7 8" key="1">
    <citation type="submission" date="2018-06" db="EMBL/GenBank/DDBJ databases">
        <title>Extensive metabolic versatility and redundancy in microbially diverse, dynamic hydrothermal sediments.</title>
        <authorList>
            <person name="Dombrowski N."/>
            <person name="Teske A."/>
            <person name="Baker B.J."/>
        </authorList>
    </citation>
    <scope>NUCLEOTIDE SEQUENCE [LARGE SCALE GENOMIC DNA]</scope>
    <source>
        <strain evidence="7">B36_G15</strain>
    </source>
</reference>
<dbReference type="InterPro" id="IPR047817">
    <property type="entry name" value="ABC2_TM_bact-type"/>
</dbReference>
<gene>
    <name evidence="7" type="ORF">DRP53_02945</name>
</gene>
<feature type="transmembrane region" description="Helical" evidence="5">
    <location>
        <begin position="27"/>
        <end position="46"/>
    </location>
</feature>
<dbReference type="AlphaFoldDB" id="A0A660SK15"/>
<evidence type="ECO:0000259" key="6">
    <source>
        <dbReference type="PROSITE" id="PS51012"/>
    </source>
</evidence>
<dbReference type="Pfam" id="PF01061">
    <property type="entry name" value="ABC2_membrane"/>
    <property type="match status" value="1"/>
</dbReference>
<evidence type="ECO:0000256" key="3">
    <source>
        <dbReference type="ARBA" id="ARBA00022989"/>
    </source>
</evidence>
<feature type="transmembrane region" description="Helical" evidence="5">
    <location>
        <begin position="240"/>
        <end position="262"/>
    </location>
</feature>
<keyword evidence="3 5" id="KW-1133">Transmembrane helix</keyword>
<protein>
    <recommendedName>
        <fullName evidence="5">Transport permease protein</fullName>
    </recommendedName>
</protein>
<keyword evidence="2 5" id="KW-0812">Transmembrane</keyword>
<dbReference type="Proteomes" id="UP000268469">
    <property type="component" value="Unassembled WGS sequence"/>
</dbReference>
<accession>A0A660SK15</accession>
<evidence type="ECO:0000256" key="1">
    <source>
        <dbReference type="ARBA" id="ARBA00004141"/>
    </source>
</evidence>
<name>A0A660SK15_UNCW3</name>
<keyword evidence="5" id="KW-0813">Transport</keyword>
<comment type="similarity">
    <text evidence="5">Belongs to the ABC-2 integral membrane protein family.</text>
</comment>
<sequence>MIRHYLTAINAENIKEWKIEMSYLPDFIRSFIEPIVYVLPFVLYGIALVGGRNSPNLARLVGSGDIITYVVLGYIVMGFLNTACWGMGWSLRKEQWYGTIETIFAAPVPRWVYIAGMATHSTLHQGGMIGIQVIVIHLLFRIFFHTSGILPSLLLIGLMLIALYGMGMMVAALALIFKEGWIVSEILHSIISVVTPIAYPLSVLPVFLREIAKFMPTTYGVLGIRHFLMGERVFFTIPEAVFKLLLFGFVWVGFGITIFLLIDRKVRRDGTLGHY</sequence>
<evidence type="ECO:0000313" key="7">
    <source>
        <dbReference type="EMBL" id="RKX71053.1"/>
    </source>
</evidence>
<dbReference type="InterPro" id="IPR051784">
    <property type="entry name" value="Nod_factor_ABC_transporter"/>
</dbReference>
<feature type="transmembrane region" description="Helical" evidence="5">
    <location>
        <begin position="189"/>
        <end position="208"/>
    </location>
</feature>
<dbReference type="PANTHER" id="PTHR43229:SF6">
    <property type="entry name" value="ABC-TYPE MULTIDRUG TRANSPORT SYSTEM, PERMEASE COMPONENT"/>
    <property type="match status" value="1"/>
</dbReference>
<evidence type="ECO:0000256" key="5">
    <source>
        <dbReference type="RuleBase" id="RU361157"/>
    </source>
</evidence>
<dbReference type="PANTHER" id="PTHR43229">
    <property type="entry name" value="NODULATION PROTEIN J"/>
    <property type="match status" value="1"/>
</dbReference>
<dbReference type="InterPro" id="IPR013525">
    <property type="entry name" value="ABC2_TM"/>
</dbReference>
<feature type="domain" description="ABC transmembrane type-2" evidence="6">
    <location>
        <begin position="25"/>
        <end position="262"/>
    </location>
</feature>
<proteinExistence type="inferred from homology"/>
<feature type="transmembrane region" description="Helical" evidence="5">
    <location>
        <begin position="66"/>
        <end position="87"/>
    </location>
</feature>
<dbReference type="GO" id="GO:0005886">
    <property type="term" value="C:plasma membrane"/>
    <property type="evidence" value="ECO:0007669"/>
    <property type="project" value="UniProtKB-SubCell"/>
</dbReference>
<comment type="subcellular location">
    <subcellularLocation>
        <location evidence="5">Cell membrane</location>
        <topology evidence="5">Multi-pass membrane protein</topology>
    </subcellularLocation>
    <subcellularLocation>
        <location evidence="1">Membrane</location>
        <topology evidence="1">Multi-pass membrane protein</topology>
    </subcellularLocation>
</comment>
<feature type="transmembrane region" description="Helical" evidence="5">
    <location>
        <begin position="126"/>
        <end position="144"/>
    </location>
</feature>